<feature type="domain" description="Methionyl/Valyl/Leucyl/Isoleucyl-tRNA synthetase anticodon-binding" evidence="15">
    <location>
        <begin position="617"/>
        <end position="753"/>
    </location>
</feature>
<dbReference type="InterPro" id="IPR014729">
    <property type="entry name" value="Rossmann-like_a/b/a_fold"/>
</dbReference>
<dbReference type="EC" id="6.1.1.9" evidence="3"/>
<dbReference type="CDD" id="cd00817">
    <property type="entry name" value="ValRS_core"/>
    <property type="match status" value="1"/>
</dbReference>
<dbReference type="Gene3D" id="3.40.50.620">
    <property type="entry name" value="HUPs"/>
    <property type="match status" value="2"/>
</dbReference>
<dbReference type="Gene3D" id="3.90.740.10">
    <property type="entry name" value="Valyl/Leucyl/Isoleucyl-tRNA synthetase, editing domain"/>
    <property type="match status" value="1"/>
</dbReference>
<dbReference type="Pfam" id="PF08264">
    <property type="entry name" value="Anticodon_1"/>
    <property type="match status" value="1"/>
</dbReference>
<comment type="catalytic activity">
    <reaction evidence="12">
        <text>tRNA(Val) + L-valine + ATP = L-valyl-tRNA(Val) + AMP + diphosphate</text>
        <dbReference type="Rhea" id="RHEA:10704"/>
        <dbReference type="Rhea" id="RHEA-COMP:9672"/>
        <dbReference type="Rhea" id="RHEA-COMP:9708"/>
        <dbReference type="ChEBI" id="CHEBI:30616"/>
        <dbReference type="ChEBI" id="CHEBI:33019"/>
        <dbReference type="ChEBI" id="CHEBI:57762"/>
        <dbReference type="ChEBI" id="CHEBI:78442"/>
        <dbReference type="ChEBI" id="CHEBI:78537"/>
        <dbReference type="ChEBI" id="CHEBI:456215"/>
        <dbReference type="EC" id="6.1.1.9"/>
    </reaction>
</comment>
<dbReference type="PANTHER" id="PTHR11946:SF93">
    <property type="entry name" value="VALINE--TRNA LIGASE, CHLOROPLASTIC_MITOCHONDRIAL 2"/>
    <property type="match status" value="1"/>
</dbReference>
<evidence type="ECO:0000256" key="8">
    <source>
        <dbReference type="ARBA" id="ARBA00022917"/>
    </source>
</evidence>
<proteinExistence type="inferred from homology"/>
<comment type="subcellular location">
    <subcellularLocation>
        <location evidence="1">Cytoplasm</location>
    </subcellularLocation>
</comment>
<name>A0A3B1DV23_9ZZZZ</name>
<dbReference type="Pfam" id="PF00133">
    <property type="entry name" value="tRNA-synt_1"/>
    <property type="match status" value="1"/>
</dbReference>
<comment type="subunit">
    <text evidence="2">Monomer.</text>
</comment>
<protein>
    <recommendedName>
        <fullName evidence="3">valine--tRNA ligase</fullName>
        <ecNumber evidence="3">6.1.1.9</ecNumber>
    </recommendedName>
    <alternativeName>
        <fullName evidence="11">Valyl-tRNA synthetase</fullName>
    </alternativeName>
</protein>
<evidence type="ECO:0000256" key="6">
    <source>
        <dbReference type="ARBA" id="ARBA00022741"/>
    </source>
</evidence>
<evidence type="ECO:0000256" key="7">
    <source>
        <dbReference type="ARBA" id="ARBA00022840"/>
    </source>
</evidence>
<keyword evidence="8" id="KW-0648">Protein biosynthesis</keyword>
<dbReference type="Pfam" id="PF10458">
    <property type="entry name" value="Val_tRNA-synt_C"/>
    <property type="match status" value="1"/>
</dbReference>
<dbReference type="InterPro" id="IPR009080">
    <property type="entry name" value="tRNAsynth_Ia_anticodon-bd"/>
</dbReference>
<evidence type="ECO:0000256" key="1">
    <source>
        <dbReference type="ARBA" id="ARBA00004496"/>
    </source>
</evidence>
<feature type="domain" description="Valyl-tRNA synthetase tRNA-binding arm" evidence="16">
    <location>
        <begin position="816"/>
        <end position="881"/>
    </location>
</feature>
<dbReference type="Gene3D" id="1.10.287.380">
    <property type="entry name" value="Valyl-tRNA synthetase, C-terminal domain"/>
    <property type="match status" value="1"/>
</dbReference>
<evidence type="ECO:0000313" key="17">
    <source>
        <dbReference type="EMBL" id="VAX35785.1"/>
    </source>
</evidence>
<evidence type="ECO:0000256" key="13">
    <source>
        <dbReference type="SAM" id="Coils"/>
    </source>
</evidence>
<evidence type="ECO:0000256" key="11">
    <source>
        <dbReference type="ARBA" id="ARBA00029936"/>
    </source>
</evidence>
<sequence>MTELDKKFNFKEVDAKWSKYWEEENVFHADADSGKPSYTIVIPPPNVTGILHMGHALNNTLQDIIMRYKRMNGFEALWMVGTDHAGIATQNVVEKQLAKEGKKRQDLGREAFLERLWDWKKEYGDTIEHQLKKLGISCDWPRMRFTMDNEYSQAVRHTFVKLYEKGLIYQGKYIINWCPRCLTALSDEEAEHRDTQGNLYHLRYSFKDDPNKYVIVATTRPETMLGDTAVAVNPQDERYKDLIGKTLILPLVNREIKIIADDFVDPKFGTGAVKVTPAHDPNDFAMGQHHDLEVINIMQPNAILNEHAGDFEGQDRFEAREAIIDAMKELKLLEKVEPHSHAVGHCYRCHTVVEPYLSKQWFVKMEPLAKPAIEAVTSGKIKFYPERWTKVYFNWMENIRDWCISRQIWWGHRIPVWYCVGDDHCKLECKNPIVAIENPKECPYCGSINLRQDEDVLDTWFSSWLWPFATLGWPQNNEEVKKDLAHFYPTKALFTGPDIIFFWVARMIMAGLEFTDQIPFSDVYLHGTVRDAQGRKMSKSLGNALDPLEIIEEYGADALRFSLIMNSGQDLFISKDKFEIGRNFANKMWNASRLILMNIEDVNSINIQQENLDLPSQWIVSHFHTTLDKVEKAIEQYRYSEAENLIYEFFWGNFCDWYLEIIKNKWGDKNIQAVVLNILTNSLKMMHPFMPFVTEEIWQKIYPNKEALCIQTWPQTETKYANNTVTEEMDLIIDLITTVRNLRAQWKLKPNETITCHMVSSEKIQRNILKTNENLIKNLVRIEHLVIEEKLSQTTNIAASVVKNMKCAILLEDLIDIDQEKKKIKGQIEEQKKAFLNLTNRLGNKKFLERAPEDIVAKEKERLQSLEKKIKELEDVISSLG</sequence>
<evidence type="ECO:0000259" key="15">
    <source>
        <dbReference type="Pfam" id="PF08264"/>
    </source>
</evidence>
<dbReference type="AlphaFoldDB" id="A0A3B1DV23"/>
<keyword evidence="10 17" id="KW-0030">Aminoacyl-tRNA synthetase</keyword>
<dbReference type="GO" id="GO:0004832">
    <property type="term" value="F:valine-tRNA ligase activity"/>
    <property type="evidence" value="ECO:0007669"/>
    <property type="project" value="UniProtKB-EC"/>
</dbReference>
<dbReference type="CDD" id="cd07962">
    <property type="entry name" value="Anticodon_Ia_Val"/>
    <property type="match status" value="1"/>
</dbReference>
<evidence type="ECO:0000259" key="16">
    <source>
        <dbReference type="Pfam" id="PF10458"/>
    </source>
</evidence>
<reference evidence="17" key="1">
    <citation type="submission" date="2018-06" db="EMBL/GenBank/DDBJ databases">
        <authorList>
            <person name="Zhirakovskaya E."/>
        </authorList>
    </citation>
    <scope>NUCLEOTIDE SEQUENCE</scope>
</reference>
<dbReference type="FunFam" id="3.40.50.620:FF:000032">
    <property type="entry name" value="Valine--tRNA ligase"/>
    <property type="match status" value="1"/>
</dbReference>
<dbReference type="InterPro" id="IPR009008">
    <property type="entry name" value="Val/Leu/Ile-tRNA-synth_edit"/>
</dbReference>
<dbReference type="GO" id="GO:0002161">
    <property type="term" value="F:aminoacyl-tRNA deacylase activity"/>
    <property type="evidence" value="ECO:0007669"/>
    <property type="project" value="InterPro"/>
</dbReference>
<dbReference type="InterPro" id="IPR002300">
    <property type="entry name" value="aa-tRNA-synth_Ia"/>
</dbReference>
<dbReference type="SUPFAM" id="SSF50677">
    <property type="entry name" value="ValRS/IleRS/LeuRS editing domain"/>
    <property type="match status" value="1"/>
</dbReference>
<dbReference type="GO" id="GO:0006438">
    <property type="term" value="P:valyl-tRNA aminoacylation"/>
    <property type="evidence" value="ECO:0007669"/>
    <property type="project" value="InterPro"/>
</dbReference>
<feature type="domain" description="Aminoacyl-tRNA synthetase class Ia" evidence="14">
    <location>
        <begin position="17"/>
        <end position="567"/>
    </location>
</feature>
<dbReference type="PRINTS" id="PR00986">
    <property type="entry name" value="TRNASYNTHVAL"/>
</dbReference>
<dbReference type="HAMAP" id="MF_02004">
    <property type="entry name" value="Val_tRNA_synth_type1"/>
    <property type="match status" value="1"/>
</dbReference>
<feature type="coiled-coil region" evidence="13">
    <location>
        <begin position="814"/>
        <end position="876"/>
    </location>
</feature>
<evidence type="ECO:0000256" key="2">
    <source>
        <dbReference type="ARBA" id="ARBA00011245"/>
    </source>
</evidence>
<dbReference type="Gene3D" id="1.10.730.10">
    <property type="entry name" value="Isoleucyl-tRNA Synthetase, Domain 1"/>
    <property type="match status" value="1"/>
</dbReference>
<evidence type="ECO:0000256" key="5">
    <source>
        <dbReference type="ARBA" id="ARBA00022598"/>
    </source>
</evidence>
<dbReference type="InterPro" id="IPR019499">
    <property type="entry name" value="Val-tRNA_synth_tRNA-bd"/>
</dbReference>
<dbReference type="PROSITE" id="PS00178">
    <property type="entry name" value="AA_TRNA_LIGASE_I"/>
    <property type="match status" value="1"/>
</dbReference>
<evidence type="ECO:0000256" key="4">
    <source>
        <dbReference type="ARBA" id="ARBA00022490"/>
    </source>
</evidence>
<dbReference type="NCBIfam" id="TIGR00422">
    <property type="entry name" value="valS"/>
    <property type="match status" value="1"/>
</dbReference>
<dbReference type="InterPro" id="IPR013155">
    <property type="entry name" value="M/V/L/I-tRNA-synth_anticd-bd"/>
</dbReference>
<dbReference type="NCBIfam" id="NF004349">
    <property type="entry name" value="PRK05729.1"/>
    <property type="match status" value="1"/>
</dbReference>
<dbReference type="PANTHER" id="PTHR11946">
    <property type="entry name" value="VALYL-TRNA SYNTHETASES"/>
    <property type="match status" value="1"/>
</dbReference>
<evidence type="ECO:0000256" key="3">
    <source>
        <dbReference type="ARBA" id="ARBA00013169"/>
    </source>
</evidence>
<dbReference type="InterPro" id="IPR010978">
    <property type="entry name" value="tRNA-bd_arm"/>
</dbReference>
<keyword evidence="5 17" id="KW-0436">Ligase</keyword>
<organism evidence="17">
    <name type="scientific">hydrothermal vent metagenome</name>
    <dbReference type="NCBI Taxonomy" id="652676"/>
    <lineage>
        <taxon>unclassified sequences</taxon>
        <taxon>metagenomes</taxon>
        <taxon>ecological metagenomes</taxon>
    </lineage>
</organism>
<keyword evidence="9 13" id="KW-0175">Coiled coil</keyword>
<dbReference type="SUPFAM" id="SSF52374">
    <property type="entry name" value="Nucleotidylyl transferase"/>
    <property type="match status" value="1"/>
</dbReference>
<evidence type="ECO:0000256" key="10">
    <source>
        <dbReference type="ARBA" id="ARBA00023146"/>
    </source>
</evidence>
<accession>A0A3B1DV23</accession>
<dbReference type="SUPFAM" id="SSF46589">
    <property type="entry name" value="tRNA-binding arm"/>
    <property type="match status" value="1"/>
</dbReference>
<dbReference type="FunFam" id="3.90.740.10:FF:000005">
    <property type="entry name" value="Valine--tRNA ligase, mitochondrial"/>
    <property type="match status" value="1"/>
</dbReference>
<keyword evidence="7" id="KW-0067">ATP-binding</keyword>
<keyword evidence="6" id="KW-0547">Nucleotide-binding</keyword>
<evidence type="ECO:0000256" key="9">
    <source>
        <dbReference type="ARBA" id="ARBA00023054"/>
    </source>
</evidence>
<dbReference type="InterPro" id="IPR002303">
    <property type="entry name" value="Valyl-tRNA_ligase"/>
</dbReference>
<dbReference type="GO" id="GO:0005524">
    <property type="term" value="F:ATP binding"/>
    <property type="evidence" value="ECO:0007669"/>
    <property type="project" value="UniProtKB-KW"/>
</dbReference>
<dbReference type="EMBL" id="UOGJ01000073">
    <property type="protein sequence ID" value="VAX35785.1"/>
    <property type="molecule type" value="Genomic_DNA"/>
</dbReference>
<dbReference type="FunFam" id="3.40.50.620:FF:000098">
    <property type="entry name" value="Valine--tRNA ligase"/>
    <property type="match status" value="1"/>
</dbReference>
<evidence type="ECO:0000256" key="12">
    <source>
        <dbReference type="ARBA" id="ARBA00047552"/>
    </source>
</evidence>
<gene>
    <name evidence="17" type="ORF">MNBD_UNCLBAC01-315</name>
</gene>
<dbReference type="InterPro" id="IPR001412">
    <property type="entry name" value="aa-tRNA-synth_I_CS"/>
</dbReference>
<dbReference type="InterPro" id="IPR033705">
    <property type="entry name" value="Anticodon_Ia_Val"/>
</dbReference>
<evidence type="ECO:0000259" key="14">
    <source>
        <dbReference type="Pfam" id="PF00133"/>
    </source>
</evidence>
<keyword evidence="4" id="KW-0963">Cytoplasm</keyword>
<dbReference type="SUPFAM" id="SSF47323">
    <property type="entry name" value="Anticodon-binding domain of a subclass of class I aminoacyl-tRNA synthetases"/>
    <property type="match status" value="1"/>
</dbReference>
<dbReference type="InterPro" id="IPR037118">
    <property type="entry name" value="Val-tRNA_synth_C_sf"/>
</dbReference>
<dbReference type="GO" id="GO:0005829">
    <property type="term" value="C:cytosol"/>
    <property type="evidence" value="ECO:0007669"/>
    <property type="project" value="TreeGrafter"/>
</dbReference>